<name>A0AA48GJM2_9BACT</name>
<evidence type="ECO:0000256" key="6">
    <source>
        <dbReference type="ARBA" id="ARBA00022679"/>
    </source>
</evidence>
<organism evidence="11 12">
    <name type="scientific">Mesoterricola silvestris</name>
    <dbReference type="NCBI Taxonomy" id="2927979"/>
    <lineage>
        <taxon>Bacteria</taxon>
        <taxon>Pseudomonadati</taxon>
        <taxon>Acidobacteriota</taxon>
        <taxon>Holophagae</taxon>
        <taxon>Holophagales</taxon>
        <taxon>Holophagaceae</taxon>
        <taxon>Mesoterricola</taxon>
    </lineage>
</organism>
<evidence type="ECO:0000256" key="8">
    <source>
        <dbReference type="HAMAP-Rule" id="MF_00484"/>
    </source>
</evidence>
<dbReference type="KEGG" id="msil:METEAL_16960"/>
<dbReference type="Proteomes" id="UP001238179">
    <property type="component" value="Chromosome"/>
</dbReference>
<dbReference type="NCBIfam" id="NF001899">
    <property type="entry name" value="PRK00654.1-2"/>
    <property type="match status" value="1"/>
</dbReference>
<dbReference type="GO" id="GO:0005829">
    <property type="term" value="C:cytosol"/>
    <property type="evidence" value="ECO:0007669"/>
    <property type="project" value="TreeGrafter"/>
</dbReference>
<gene>
    <name evidence="8 11" type="primary">glgA</name>
    <name evidence="11" type="ORF">METEAL_16960</name>
</gene>
<comment type="similarity">
    <text evidence="4 8">Belongs to the glycosyltransferase 1 family. Bacterial/plant glycogen synthase subfamily.</text>
</comment>
<dbReference type="RefSeq" id="WP_316415430.1">
    <property type="nucleotide sequence ID" value="NZ_AP027080.1"/>
</dbReference>
<comment type="pathway">
    <text evidence="3 8">Glycan biosynthesis; glycogen biosynthesis.</text>
</comment>
<sequence>MKILHAATELFPYVKVGGLGDVLAALPGAQRTLGADARILLPGYGALLARIRDLEPAGGFPDLLGQGEARLLRGATADGVPVYLLDHPGLYDRAGGPYAEYGDSHLRFAAFAWAASQLGRNGDWAGWRPDVLQVHDWQAALAPAYYAQDPGRVPLTVTTIHNLSYQGIYPAPLLPELWLGPSIFHTEGAEFYGKINFLKAGLAFADRITTVSPTYAKEIQQPEAGSGLDGLLTHRRRDLAGILNGVDNAIWNPATSPHLEHHFDARHLSGKKLDKNLLQREMGLDESPGDPVFGVVSRLAEQKGLDLVLENVAYLLQLNAQLVILGTGDPVLEEGFAAAAKAHPGRVACALAYDEGLAHRILAGSDVMLVPSRQEPCGLTQLYALRYGTLPLVRRAGGLADTVVDTDAQSLVDSTATGFVFKEASSWILGETIGRACRLYREDPRTWTRIQRHAMAQNFSWKASAKEYLELYEGMMRKAKGE</sequence>
<dbReference type="CDD" id="cd03791">
    <property type="entry name" value="GT5_Glycogen_synthase_DULL1-like"/>
    <property type="match status" value="1"/>
</dbReference>
<comment type="function">
    <text evidence="2 8">Synthesizes alpha-1,4-glucan chains using ADP-glucose.</text>
</comment>
<dbReference type="NCBIfam" id="TIGR02095">
    <property type="entry name" value="glgA"/>
    <property type="match status" value="1"/>
</dbReference>
<dbReference type="SUPFAM" id="SSF53756">
    <property type="entry name" value="UDP-Glycosyltransferase/glycogen phosphorylase"/>
    <property type="match status" value="1"/>
</dbReference>
<evidence type="ECO:0000256" key="4">
    <source>
        <dbReference type="ARBA" id="ARBA00010281"/>
    </source>
</evidence>
<dbReference type="Pfam" id="PF00534">
    <property type="entry name" value="Glycos_transf_1"/>
    <property type="match status" value="1"/>
</dbReference>
<dbReference type="Pfam" id="PF08323">
    <property type="entry name" value="Glyco_transf_5"/>
    <property type="match status" value="1"/>
</dbReference>
<feature type="domain" description="Starch synthase catalytic" evidence="10">
    <location>
        <begin position="2"/>
        <end position="233"/>
    </location>
</feature>
<dbReference type="EC" id="2.4.1.21" evidence="8"/>
<dbReference type="PANTHER" id="PTHR45825">
    <property type="entry name" value="GRANULE-BOUND STARCH SYNTHASE 1, CHLOROPLASTIC/AMYLOPLASTIC"/>
    <property type="match status" value="1"/>
</dbReference>
<evidence type="ECO:0000256" key="3">
    <source>
        <dbReference type="ARBA" id="ARBA00004964"/>
    </source>
</evidence>
<keyword evidence="12" id="KW-1185">Reference proteome</keyword>
<dbReference type="HAMAP" id="MF_00484">
    <property type="entry name" value="Glycogen_synth"/>
    <property type="match status" value="1"/>
</dbReference>
<feature type="binding site" evidence="8">
    <location>
        <position position="15"/>
    </location>
    <ligand>
        <name>ADP-alpha-D-glucose</name>
        <dbReference type="ChEBI" id="CHEBI:57498"/>
    </ligand>
</feature>
<evidence type="ECO:0000313" key="11">
    <source>
        <dbReference type="EMBL" id="BDU72522.1"/>
    </source>
</evidence>
<keyword evidence="7 8" id="KW-0320">Glycogen biosynthesis</keyword>
<dbReference type="GO" id="GO:0005978">
    <property type="term" value="P:glycogen biosynthetic process"/>
    <property type="evidence" value="ECO:0007669"/>
    <property type="project" value="UniProtKB-UniRule"/>
</dbReference>
<dbReference type="InterPro" id="IPR011835">
    <property type="entry name" value="GS/SS"/>
</dbReference>
<evidence type="ECO:0000256" key="2">
    <source>
        <dbReference type="ARBA" id="ARBA00002764"/>
    </source>
</evidence>
<comment type="catalytic activity">
    <reaction evidence="1 8">
        <text>[(1-&gt;4)-alpha-D-glucosyl](n) + ADP-alpha-D-glucose = [(1-&gt;4)-alpha-D-glucosyl](n+1) + ADP + H(+)</text>
        <dbReference type="Rhea" id="RHEA:18189"/>
        <dbReference type="Rhea" id="RHEA-COMP:9584"/>
        <dbReference type="Rhea" id="RHEA-COMP:9587"/>
        <dbReference type="ChEBI" id="CHEBI:15378"/>
        <dbReference type="ChEBI" id="CHEBI:15444"/>
        <dbReference type="ChEBI" id="CHEBI:57498"/>
        <dbReference type="ChEBI" id="CHEBI:456216"/>
        <dbReference type="EC" id="2.4.1.21"/>
    </reaction>
</comment>
<dbReference type="EMBL" id="AP027080">
    <property type="protein sequence ID" value="BDU72522.1"/>
    <property type="molecule type" value="Genomic_DNA"/>
</dbReference>
<protein>
    <recommendedName>
        <fullName evidence="8">Glycogen synthase</fullName>
        <ecNumber evidence="8">2.4.1.21</ecNumber>
    </recommendedName>
    <alternativeName>
        <fullName evidence="8">Starch [bacterial glycogen] synthase</fullName>
    </alternativeName>
</protein>
<dbReference type="AlphaFoldDB" id="A0AA48GJM2"/>
<dbReference type="GO" id="GO:0004373">
    <property type="term" value="F:alpha-1,4-glucan glucosyltransferase (UDP-glucose donor) activity"/>
    <property type="evidence" value="ECO:0007669"/>
    <property type="project" value="InterPro"/>
</dbReference>
<accession>A0AA48GJM2</accession>
<dbReference type="InterPro" id="IPR001296">
    <property type="entry name" value="Glyco_trans_1"/>
</dbReference>
<proteinExistence type="inferred from homology"/>
<evidence type="ECO:0000313" key="12">
    <source>
        <dbReference type="Proteomes" id="UP001238179"/>
    </source>
</evidence>
<evidence type="ECO:0000259" key="9">
    <source>
        <dbReference type="Pfam" id="PF00534"/>
    </source>
</evidence>
<reference evidence="12" key="1">
    <citation type="journal article" date="2023" name="Int. J. Syst. Evol. Microbiol.">
        <title>Mesoterricola silvestris gen. nov., sp. nov., Mesoterricola sediminis sp. nov., Geothrix oryzae sp. nov., Geothrix edaphica sp. nov., Geothrix rubra sp. nov., and Geothrix limicola sp. nov., six novel members of Acidobacteriota isolated from soils.</title>
        <authorList>
            <person name="Itoh H."/>
            <person name="Sugisawa Y."/>
            <person name="Mise K."/>
            <person name="Xu Z."/>
            <person name="Kuniyasu M."/>
            <person name="Ushijima N."/>
            <person name="Kawano K."/>
            <person name="Kobayashi E."/>
            <person name="Shiratori Y."/>
            <person name="Masuda Y."/>
            <person name="Senoo K."/>
        </authorList>
    </citation>
    <scope>NUCLEOTIDE SEQUENCE [LARGE SCALE GENOMIC DNA]</scope>
    <source>
        <strain evidence="12">W79</strain>
    </source>
</reference>
<dbReference type="GO" id="GO:0009011">
    <property type="term" value="F:alpha-1,4-glucan glucosyltransferase (ADP-glucose donor) activity"/>
    <property type="evidence" value="ECO:0007669"/>
    <property type="project" value="UniProtKB-UniRule"/>
</dbReference>
<dbReference type="InterPro" id="IPR013534">
    <property type="entry name" value="Starch_synth_cat_dom"/>
</dbReference>
<evidence type="ECO:0000256" key="7">
    <source>
        <dbReference type="ARBA" id="ARBA00023056"/>
    </source>
</evidence>
<evidence type="ECO:0000259" key="10">
    <source>
        <dbReference type="Pfam" id="PF08323"/>
    </source>
</evidence>
<evidence type="ECO:0000256" key="5">
    <source>
        <dbReference type="ARBA" id="ARBA00022676"/>
    </source>
</evidence>
<evidence type="ECO:0000256" key="1">
    <source>
        <dbReference type="ARBA" id="ARBA00001478"/>
    </source>
</evidence>
<dbReference type="Gene3D" id="3.40.50.2000">
    <property type="entry name" value="Glycogen Phosphorylase B"/>
    <property type="match status" value="2"/>
</dbReference>
<keyword evidence="5 8" id="KW-0328">Glycosyltransferase</keyword>
<dbReference type="PANTHER" id="PTHR45825:SF11">
    <property type="entry name" value="ALPHA AMYLASE DOMAIN-CONTAINING PROTEIN"/>
    <property type="match status" value="1"/>
</dbReference>
<feature type="domain" description="Glycosyl transferase family 1" evidence="9">
    <location>
        <begin position="288"/>
        <end position="415"/>
    </location>
</feature>
<keyword evidence="6 8" id="KW-0808">Transferase</keyword>